<dbReference type="InterPro" id="IPR051452">
    <property type="entry name" value="Diverse_Oxidoreductases"/>
</dbReference>
<keyword evidence="5" id="KW-0411">Iron-sulfur</keyword>
<evidence type="ECO:0000256" key="2">
    <source>
        <dbReference type="ARBA" id="ARBA00022723"/>
    </source>
</evidence>
<dbReference type="PROSITE" id="PS51085">
    <property type="entry name" value="2FE2S_FER_2"/>
    <property type="match status" value="1"/>
</dbReference>
<evidence type="ECO:0000256" key="4">
    <source>
        <dbReference type="ARBA" id="ARBA00023004"/>
    </source>
</evidence>
<keyword evidence="4" id="KW-0408">Iron</keyword>
<protein>
    <submittedName>
        <fullName evidence="7">Isoquinoline 1-oxidoreductase</fullName>
    </submittedName>
</protein>
<dbReference type="STRING" id="1123756.MGEO_03190"/>
<dbReference type="SUPFAM" id="SSF47741">
    <property type="entry name" value="CO dehydrogenase ISP C-domain like"/>
    <property type="match status" value="1"/>
</dbReference>
<dbReference type="InterPro" id="IPR036010">
    <property type="entry name" value="2Fe-2S_ferredoxin-like_sf"/>
</dbReference>
<name>A0A1X4NNU2_9RHOB</name>
<dbReference type="GO" id="GO:0051537">
    <property type="term" value="F:2 iron, 2 sulfur cluster binding"/>
    <property type="evidence" value="ECO:0007669"/>
    <property type="project" value="UniProtKB-KW"/>
</dbReference>
<dbReference type="InterPro" id="IPR006058">
    <property type="entry name" value="2Fe2S_fd_BS"/>
</dbReference>
<organism evidence="7 8">
    <name type="scientific">Marivita geojedonensis</name>
    <dbReference type="NCBI Taxonomy" id="1123756"/>
    <lineage>
        <taxon>Bacteria</taxon>
        <taxon>Pseudomonadati</taxon>
        <taxon>Pseudomonadota</taxon>
        <taxon>Alphaproteobacteria</taxon>
        <taxon>Rhodobacterales</taxon>
        <taxon>Roseobacteraceae</taxon>
        <taxon>Marivita</taxon>
    </lineage>
</organism>
<keyword evidence="2" id="KW-0479">Metal-binding</keyword>
<dbReference type="InterPro" id="IPR002888">
    <property type="entry name" value="2Fe-2S-bd"/>
</dbReference>
<dbReference type="AlphaFoldDB" id="A0A1X4NNU2"/>
<dbReference type="Pfam" id="PF00111">
    <property type="entry name" value="Fer2"/>
    <property type="match status" value="1"/>
</dbReference>
<evidence type="ECO:0000256" key="1">
    <source>
        <dbReference type="ARBA" id="ARBA00022714"/>
    </source>
</evidence>
<feature type="domain" description="2Fe-2S ferredoxin-type" evidence="6">
    <location>
        <begin position="1"/>
        <end position="77"/>
    </location>
</feature>
<reference evidence="7 8" key="1">
    <citation type="submission" date="2014-03" db="EMBL/GenBank/DDBJ databases">
        <title>The draft genome sequence of Marivita geojedonensis KCTC 23882.</title>
        <authorList>
            <person name="Lai Q."/>
            <person name="Shao Z."/>
        </authorList>
    </citation>
    <scope>NUCLEOTIDE SEQUENCE [LARGE SCALE GENOMIC DNA]</scope>
    <source>
        <strain evidence="7 8">DPG-138</strain>
    </source>
</reference>
<dbReference type="PANTHER" id="PTHR44379:SF2">
    <property type="entry name" value="BLR6218 PROTEIN"/>
    <property type="match status" value="1"/>
</dbReference>
<keyword evidence="8" id="KW-1185">Reference proteome</keyword>
<dbReference type="GO" id="GO:0046872">
    <property type="term" value="F:metal ion binding"/>
    <property type="evidence" value="ECO:0007669"/>
    <property type="project" value="UniProtKB-KW"/>
</dbReference>
<dbReference type="GO" id="GO:0016491">
    <property type="term" value="F:oxidoreductase activity"/>
    <property type="evidence" value="ECO:0007669"/>
    <property type="project" value="UniProtKB-KW"/>
</dbReference>
<keyword evidence="3" id="KW-0560">Oxidoreductase</keyword>
<evidence type="ECO:0000256" key="3">
    <source>
        <dbReference type="ARBA" id="ARBA00023002"/>
    </source>
</evidence>
<keyword evidence="1" id="KW-0001">2Fe-2S</keyword>
<gene>
    <name evidence="7" type="ORF">MGEO_03190</name>
</gene>
<dbReference type="InterPro" id="IPR036884">
    <property type="entry name" value="2Fe-2S-bd_dom_sf"/>
</dbReference>
<evidence type="ECO:0000313" key="8">
    <source>
        <dbReference type="Proteomes" id="UP000193926"/>
    </source>
</evidence>
<sequence length="154" mass="16205">MTISLKINGALKEVDPAPGTPLLWVLREELAMTGTKFGCGVAACGACTVHIDGVAERSCQALAEDLEGSEITTIEAIGSSPAGAAVQKAWTELDVVQCGYCQSGQIMSAVKLLNDIANPTDQDIDDYMDGNACRCATYVRIRAAIHRAADIMEG</sequence>
<dbReference type="Gene3D" id="1.10.150.120">
    <property type="entry name" value="[2Fe-2S]-binding domain"/>
    <property type="match status" value="1"/>
</dbReference>
<dbReference type="FunFam" id="3.10.20.30:FF:000020">
    <property type="entry name" value="Xanthine dehydrogenase iron-sulfur subunit"/>
    <property type="match status" value="1"/>
</dbReference>
<evidence type="ECO:0000313" key="7">
    <source>
        <dbReference type="EMBL" id="OSQ52410.1"/>
    </source>
</evidence>
<dbReference type="RefSeq" id="WP_085635279.1">
    <property type="nucleotide sequence ID" value="NZ_JFKC01000002.1"/>
</dbReference>
<dbReference type="EMBL" id="JFKC01000002">
    <property type="protein sequence ID" value="OSQ52410.1"/>
    <property type="molecule type" value="Genomic_DNA"/>
</dbReference>
<dbReference type="OrthoDB" id="9792018at2"/>
<dbReference type="CDD" id="cd00207">
    <property type="entry name" value="fer2"/>
    <property type="match status" value="1"/>
</dbReference>
<comment type="caution">
    <text evidence="7">The sequence shown here is derived from an EMBL/GenBank/DDBJ whole genome shotgun (WGS) entry which is preliminary data.</text>
</comment>
<dbReference type="SUPFAM" id="SSF54292">
    <property type="entry name" value="2Fe-2S ferredoxin-like"/>
    <property type="match status" value="1"/>
</dbReference>
<accession>A0A1X4NNU2</accession>
<evidence type="ECO:0000259" key="6">
    <source>
        <dbReference type="PROSITE" id="PS51085"/>
    </source>
</evidence>
<dbReference type="PROSITE" id="PS00197">
    <property type="entry name" value="2FE2S_FER_1"/>
    <property type="match status" value="1"/>
</dbReference>
<proteinExistence type="predicted"/>
<dbReference type="Proteomes" id="UP000193926">
    <property type="component" value="Unassembled WGS sequence"/>
</dbReference>
<dbReference type="InterPro" id="IPR001041">
    <property type="entry name" value="2Fe-2S_ferredoxin-type"/>
</dbReference>
<dbReference type="InterPro" id="IPR012675">
    <property type="entry name" value="Beta-grasp_dom_sf"/>
</dbReference>
<evidence type="ECO:0000256" key="5">
    <source>
        <dbReference type="ARBA" id="ARBA00023014"/>
    </source>
</evidence>
<dbReference type="Pfam" id="PF01799">
    <property type="entry name" value="Fer2_2"/>
    <property type="match status" value="1"/>
</dbReference>
<dbReference type="Gene3D" id="3.10.20.30">
    <property type="match status" value="1"/>
</dbReference>
<dbReference type="PANTHER" id="PTHR44379">
    <property type="entry name" value="OXIDOREDUCTASE WITH IRON-SULFUR SUBUNIT"/>
    <property type="match status" value="1"/>
</dbReference>